<sequence length="340" mass="35415">MKVLNIVAAKWMLVVAFTLIGLIAAIGYSLLQPQTYVATVRTYIATGTSDMLEAYQGNQAARASIQTFAVLATDPTVAQRAIARSGVDISLPQFISEISVSVPPQTVILDVSVQNSTSADAERLSTALAQELVGTVTALQEPASGGPGALRLVVVDPNTQGAVRQQLIDPVLLGIGAVGGALAGSLIALLLHRRRGGVSDVEQSDRIPDGPTTGDIEVTINRSSSAMRSQHVPVEQSTAANHRAPLVEHPTNATGARPPLVKQAPSPSPLVEQAPSPSPLVEPATSEAGSRPPLVEQATSEARSRVETTPRNATYTARHTLSRHSATRHGGGFVGPGRAI</sequence>
<dbReference type="RefSeq" id="WP_101820204.1">
    <property type="nucleotide sequence ID" value="NZ_PKJC01000006.1"/>
</dbReference>
<feature type="transmembrane region" description="Helical" evidence="2">
    <location>
        <begin position="12"/>
        <end position="31"/>
    </location>
</feature>
<dbReference type="GO" id="GO:0005886">
    <property type="term" value="C:plasma membrane"/>
    <property type="evidence" value="ECO:0007669"/>
    <property type="project" value="TreeGrafter"/>
</dbReference>
<keyword evidence="2" id="KW-0812">Transmembrane</keyword>
<gene>
    <name evidence="3" type="ORF">CYJ73_11145</name>
</gene>
<comment type="caution">
    <text evidence="3">The sequence shown here is derived from an EMBL/GenBank/DDBJ whole genome shotgun (WGS) entry which is preliminary data.</text>
</comment>
<keyword evidence="2" id="KW-0472">Membrane</keyword>
<reference evidence="3 4" key="1">
    <citation type="submission" date="2017-12" db="EMBL/GenBank/DDBJ databases">
        <title>Phylogenetic diversity of female urinary microbiome.</title>
        <authorList>
            <person name="Thomas-White K."/>
            <person name="Wolfe A.J."/>
        </authorList>
    </citation>
    <scope>NUCLEOTIDE SEQUENCE [LARGE SCALE GENOMIC DNA]</scope>
    <source>
        <strain evidence="3 4">UMB0777</strain>
    </source>
</reference>
<evidence type="ECO:0000313" key="3">
    <source>
        <dbReference type="EMBL" id="PKZ65621.1"/>
    </source>
</evidence>
<feature type="region of interest" description="Disordered" evidence="1">
    <location>
        <begin position="223"/>
        <end position="340"/>
    </location>
</feature>
<dbReference type="PANTHER" id="PTHR32309">
    <property type="entry name" value="TYROSINE-PROTEIN KINASE"/>
    <property type="match status" value="1"/>
</dbReference>
<keyword evidence="2" id="KW-1133">Transmembrane helix</keyword>
<feature type="compositionally biased region" description="Gly residues" evidence="1">
    <location>
        <begin position="329"/>
        <end position="340"/>
    </location>
</feature>
<evidence type="ECO:0000256" key="1">
    <source>
        <dbReference type="SAM" id="MobiDB-lite"/>
    </source>
</evidence>
<dbReference type="InterPro" id="IPR050445">
    <property type="entry name" value="Bact_polysacc_biosynth/exp"/>
</dbReference>
<dbReference type="GO" id="GO:0004713">
    <property type="term" value="F:protein tyrosine kinase activity"/>
    <property type="evidence" value="ECO:0007669"/>
    <property type="project" value="TreeGrafter"/>
</dbReference>
<dbReference type="EMBL" id="PKJC01000006">
    <property type="protein sequence ID" value="PKZ65621.1"/>
    <property type="molecule type" value="Genomic_DNA"/>
</dbReference>
<evidence type="ECO:0000256" key="2">
    <source>
        <dbReference type="SAM" id="Phobius"/>
    </source>
</evidence>
<feature type="compositionally biased region" description="Polar residues" evidence="1">
    <location>
        <begin position="309"/>
        <end position="319"/>
    </location>
</feature>
<dbReference type="AlphaFoldDB" id="A0A2I1R900"/>
<accession>A0A2I1R900</accession>
<dbReference type="PANTHER" id="PTHR32309:SF13">
    <property type="entry name" value="FERRIC ENTEROBACTIN TRANSPORT PROTEIN FEPE"/>
    <property type="match status" value="1"/>
</dbReference>
<dbReference type="Proteomes" id="UP000234662">
    <property type="component" value="Unassembled WGS sequence"/>
</dbReference>
<organism evidence="3 4">
    <name type="scientific">Gordonia terrae</name>
    <dbReference type="NCBI Taxonomy" id="2055"/>
    <lineage>
        <taxon>Bacteria</taxon>
        <taxon>Bacillati</taxon>
        <taxon>Actinomycetota</taxon>
        <taxon>Actinomycetes</taxon>
        <taxon>Mycobacteriales</taxon>
        <taxon>Gordoniaceae</taxon>
        <taxon>Gordonia</taxon>
    </lineage>
</organism>
<dbReference type="STRING" id="2055.BCM27_06375"/>
<proteinExistence type="predicted"/>
<protein>
    <submittedName>
        <fullName evidence="3">Capsular biosynthesis protein</fullName>
    </submittedName>
</protein>
<evidence type="ECO:0000313" key="4">
    <source>
        <dbReference type="Proteomes" id="UP000234662"/>
    </source>
</evidence>
<name>A0A2I1R900_9ACTN</name>